<reference evidence="2 3" key="1">
    <citation type="submission" date="2019-08" db="EMBL/GenBank/DDBJ databases">
        <title>Genomes of Antarctic Bizionia species.</title>
        <authorList>
            <person name="Bowman J.P."/>
        </authorList>
    </citation>
    <scope>NUCLEOTIDE SEQUENCE [LARGE SCALE GENOMIC DNA]</scope>
    <source>
        <strain evidence="2 3">ADA-4</strain>
    </source>
</reference>
<evidence type="ECO:0000256" key="1">
    <source>
        <dbReference type="SAM" id="Phobius"/>
    </source>
</evidence>
<keyword evidence="1" id="KW-1133">Transmembrane helix</keyword>
<accession>A0A5D0QV76</accession>
<dbReference type="OrthoDB" id="1448276at2"/>
<dbReference type="EMBL" id="VSKK01000010">
    <property type="protein sequence ID" value="TYB72696.1"/>
    <property type="molecule type" value="Genomic_DNA"/>
</dbReference>
<sequence>MTPEQDKFIKHFKEERNNLRDPEIFFDGKVLTLNSRKINKLNLIGELFILIYVPVIICFVIFIIPFTFSIQLTLIGFALIWIIIVLNERINRIKLNNNIQIDLQNDLLTVTPIDYLRKDILKKESTNYTFTSFNGIATKRRKFDKLNAGIRIMIDSQIGKTNLIDIWTKSLGEKLSELIAELTKKKLNDK</sequence>
<dbReference type="RefSeq" id="WP_148405518.1">
    <property type="nucleotide sequence ID" value="NZ_VSKK01000010.1"/>
</dbReference>
<feature type="transmembrane region" description="Helical" evidence="1">
    <location>
        <begin position="70"/>
        <end position="87"/>
    </location>
</feature>
<keyword evidence="3" id="KW-1185">Reference proteome</keyword>
<evidence type="ECO:0000313" key="3">
    <source>
        <dbReference type="Proteomes" id="UP000323720"/>
    </source>
</evidence>
<keyword evidence="1" id="KW-0812">Transmembrane</keyword>
<gene>
    <name evidence="2" type="ORF">ES674_15295</name>
</gene>
<organism evidence="2 3">
    <name type="scientific">Bizionia myxarmorum</name>
    <dbReference type="NCBI Taxonomy" id="291186"/>
    <lineage>
        <taxon>Bacteria</taxon>
        <taxon>Pseudomonadati</taxon>
        <taxon>Bacteroidota</taxon>
        <taxon>Flavobacteriia</taxon>
        <taxon>Flavobacteriales</taxon>
        <taxon>Flavobacteriaceae</taxon>
        <taxon>Bizionia</taxon>
    </lineage>
</organism>
<proteinExistence type="predicted"/>
<evidence type="ECO:0000313" key="2">
    <source>
        <dbReference type="EMBL" id="TYB72696.1"/>
    </source>
</evidence>
<dbReference type="AlphaFoldDB" id="A0A5D0QV76"/>
<dbReference type="Proteomes" id="UP000323720">
    <property type="component" value="Unassembled WGS sequence"/>
</dbReference>
<protein>
    <submittedName>
        <fullName evidence="2">Uncharacterized protein</fullName>
    </submittedName>
</protein>
<keyword evidence="1" id="KW-0472">Membrane</keyword>
<comment type="caution">
    <text evidence="2">The sequence shown here is derived from an EMBL/GenBank/DDBJ whole genome shotgun (WGS) entry which is preliminary data.</text>
</comment>
<feature type="transmembrane region" description="Helical" evidence="1">
    <location>
        <begin position="43"/>
        <end position="64"/>
    </location>
</feature>
<name>A0A5D0QV76_9FLAO</name>